<keyword evidence="3 5" id="KW-1133">Transmembrane helix</keyword>
<accession>A0ABV7HJX9</accession>
<evidence type="ECO:0000256" key="2">
    <source>
        <dbReference type="ARBA" id="ARBA00022692"/>
    </source>
</evidence>
<dbReference type="InterPro" id="IPR002657">
    <property type="entry name" value="BilAc:Na_symport/Acr3"/>
</dbReference>
<name>A0ABV7HJX9_9GAMM</name>
<evidence type="ECO:0000256" key="3">
    <source>
        <dbReference type="ARBA" id="ARBA00022989"/>
    </source>
</evidence>
<evidence type="ECO:0000256" key="5">
    <source>
        <dbReference type="SAM" id="Phobius"/>
    </source>
</evidence>
<feature type="transmembrane region" description="Helical" evidence="5">
    <location>
        <begin position="142"/>
        <end position="160"/>
    </location>
</feature>
<dbReference type="Proteomes" id="UP001595476">
    <property type="component" value="Unassembled WGS sequence"/>
</dbReference>
<keyword evidence="2 5" id="KW-0812">Transmembrane</keyword>
<dbReference type="PANTHER" id="PTHR10361">
    <property type="entry name" value="SODIUM-BILE ACID COTRANSPORTER"/>
    <property type="match status" value="1"/>
</dbReference>
<protein>
    <submittedName>
        <fullName evidence="6">Bile acid:sodium symporter family protein</fullName>
    </submittedName>
</protein>
<gene>
    <name evidence="6" type="ORF">ACFOEK_11400</name>
</gene>
<dbReference type="Pfam" id="PF01758">
    <property type="entry name" value="SBF"/>
    <property type="match status" value="1"/>
</dbReference>
<sequence>METSVLTQVILPLCLFIIMLGMGMSLVLTDFSRVLLYPKAVILGLVGQLLILPLCGFLIAAFFVNDPILSLGIMLLAVCPGGTTSNMVTHLAKGDLALSITLTAVSSLFTFISIPLVMSFAFEYFSSEATHFELPVMQTMGGLFLITLLPVSLGMMIRHFKKPFAIKMEPYLNRFAMIFLVVLIVGVGVKQHDALVSALQQMGPSVFMLNVITMMIGFLLARRFKLNTEQTTSVSLEIGIQNSTLAMLIATSLLNSPEMALPAAVYSLVMYITGGFVIGLRHRSSNAGNANSGDERTEALGLDLK</sequence>
<dbReference type="InterPro" id="IPR038770">
    <property type="entry name" value="Na+/solute_symporter_sf"/>
</dbReference>
<dbReference type="RefSeq" id="WP_386720757.1">
    <property type="nucleotide sequence ID" value="NZ_JBHRSZ010000004.1"/>
</dbReference>
<comment type="caution">
    <text evidence="6">The sequence shown here is derived from an EMBL/GenBank/DDBJ whole genome shotgun (WGS) entry which is preliminary data.</text>
</comment>
<evidence type="ECO:0000256" key="4">
    <source>
        <dbReference type="ARBA" id="ARBA00023136"/>
    </source>
</evidence>
<feature type="transmembrane region" description="Helical" evidence="5">
    <location>
        <begin position="68"/>
        <end position="89"/>
    </location>
</feature>
<feature type="transmembrane region" description="Helical" evidence="5">
    <location>
        <begin position="96"/>
        <end position="122"/>
    </location>
</feature>
<dbReference type="Gene3D" id="1.20.1530.20">
    <property type="match status" value="1"/>
</dbReference>
<dbReference type="PANTHER" id="PTHR10361:SF24">
    <property type="entry name" value="P3 PROTEIN"/>
    <property type="match status" value="1"/>
</dbReference>
<feature type="transmembrane region" description="Helical" evidence="5">
    <location>
        <begin position="40"/>
        <end position="62"/>
    </location>
</feature>
<reference evidence="7" key="1">
    <citation type="journal article" date="2019" name="Int. J. Syst. Evol. Microbiol.">
        <title>The Global Catalogue of Microorganisms (GCM) 10K type strain sequencing project: providing services to taxonomists for standard genome sequencing and annotation.</title>
        <authorList>
            <consortium name="The Broad Institute Genomics Platform"/>
            <consortium name="The Broad Institute Genome Sequencing Center for Infectious Disease"/>
            <person name="Wu L."/>
            <person name="Ma J."/>
        </authorList>
    </citation>
    <scope>NUCLEOTIDE SEQUENCE [LARGE SCALE GENOMIC DNA]</scope>
    <source>
        <strain evidence="7">KCTC 52438</strain>
    </source>
</reference>
<feature type="transmembrane region" description="Helical" evidence="5">
    <location>
        <begin position="260"/>
        <end position="280"/>
    </location>
</feature>
<keyword evidence="7" id="KW-1185">Reference proteome</keyword>
<keyword evidence="4 5" id="KW-0472">Membrane</keyword>
<organism evidence="6 7">
    <name type="scientific">Litoribrevibacter euphylliae</name>
    <dbReference type="NCBI Taxonomy" id="1834034"/>
    <lineage>
        <taxon>Bacteria</taxon>
        <taxon>Pseudomonadati</taxon>
        <taxon>Pseudomonadota</taxon>
        <taxon>Gammaproteobacteria</taxon>
        <taxon>Oceanospirillales</taxon>
        <taxon>Oceanospirillaceae</taxon>
        <taxon>Litoribrevibacter</taxon>
    </lineage>
</organism>
<dbReference type="InterPro" id="IPR004710">
    <property type="entry name" value="Bilac:Na_transpt"/>
</dbReference>
<dbReference type="EMBL" id="JBHRSZ010000004">
    <property type="protein sequence ID" value="MFC3151632.1"/>
    <property type="molecule type" value="Genomic_DNA"/>
</dbReference>
<proteinExistence type="predicted"/>
<evidence type="ECO:0000256" key="1">
    <source>
        <dbReference type="ARBA" id="ARBA00004141"/>
    </source>
</evidence>
<feature type="transmembrane region" description="Helical" evidence="5">
    <location>
        <begin position="201"/>
        <end position="221"/>
    </location>
</feature>
<feature type="transmembrane region" description="Helical" evidence="5">
    <location>
        <begin position="233"/>
        <end position="254"/>
    </location>
</feature>
<feature type="transmembrane region" description="Helical" evidence="5">
    <location>
        <begin position="172"/>
        <end position="189"/>
    </location>
</feature>
<feature type="transmembrane region" description="Helical" evidence="5">
    <location>
        <begin position="6"/>
        <end position="28"/>
    </location>
</feature>
<comment type="subcellular location">
    <subcellularLocation>
        <location evidence="1">Membrane</location>
        <topology evidence="1">Multi-pass membrane protein</topology>
    </subcellularLocation>
</comment>
<evidence type="ECO:0000313" key="6">
    <source>
        <dbReference type="EMBL" id="MFC3151632.1"/>
    </source>
</evidence>
<evidence type="ECO:0000313" key="7">
    <source>
        <dbReference type="Proteomes" id="UP001595476"/>
    </source>
</evidence>